<dbReference type="NCBIfam" id="TIGR00484">
    <property type="entry name" value="EF-G"/>
    <property type="match status" value="1"/>
</dbReference>
<dbReference type="CDD" id="cd01886">
    <property type="entry name" value="EF-G"/>
    <property type="match status" value="1"/>
</dbReference>
<comment type="similarity">
    <text evidence="1 8">Belongs to the TRAFAC class translation factor GTPase superfamily. Classic translation factor GTPase family. EF-G/EF-2 subfamily.</text>
</comment>
<evidence type="ECO:0000256" key="1">
    <source>
        <dbReference type="ARBA" id="ARBA00005870"/>
    </source>
</evidence>
<dbReference type="PROSITE" id="PS00301">
    <property type="entry name" value="G_TR_1"/>
    <property type="match status" value="1"/>
</dbReference>
<dbReference type="InterPro" id="IPR009022">
    <property type="entry name" value="EFG_III"/>
</dbReference>
<dbReference type="GO" id="GO:0005525">
    <property type="term" value="F:GTP binding"/>
    <property type="evidence" value="ECO:0007669"/>
    <property type="project" value="UniProtKB-UniRule"/>
</dbReference>
<dbReference type="GO" id="GO:0003924">
    <property type="term" value="F:GTPase activity"/>
    <property type="evidence" value="ECO:0007669"/>
    <property type="project" value="InterPro"/>
</dbReference>
<dbReference type="OrthoDB" id="9804431at2"/>
<dbReference type="InterPro" id="IPR035647">
    <property type="entry name" value="EFG_III/V"/>
</dbReference>
<dbReference type="FunFam" id="3.30.70.870:FF:000001">
    <property type="entry name" value="Elongation factor G"/>
    <property type="match status" value="1"/>
</dbReference>
<accession>A0A3Q8TXL1</accession>
<dbReference type="GO" id="GO:0005737">
    <property type="term" value="C:cytoplasm"/>
    <property type="evidence" value="ECO:0007669"/>
    <property type="project" value="UniProtKB-SubCell"/>
</dbReference>
<dbReference type="CDD" id="cd03713">
    <property type="entry name" value="EFG_mtEFG_C"/>
    <property type="match status" value="1"/>
</dbReference>
<dbReference type="HAMAP" id="MF_00054_B">
    <property type="entry name" value="EF_G_EF_2_B"/>
    <property type="match status" value="1"/>
</dbReference>
<reference evidence="10 11" key="1">
    <citation type="submission" date="2018-12" db="EMBL/GenBank/DDBJ databases">
        <authorList>
            <person name="Li S."/>
            <person name="Yang R."/>
            <person name="Chen G."/>
            <person name="Zou L."/>
            <person name="Zhang C."/>
            <person name="Chen Y."/>
            <person name="Liu Z."/>
            <person name="Li Y."/>
            <person name="Yan Y."/>
            <person name="Huang M."/>
            <person name="Chen T."/>
        </authorList>
    </citation>
    <scope>NUCLEOTIDE SEQUENCE [LARGE SCALE GENOMIC DNA]</scope>
    <source>
        <strain evidence="10 11">1257</strain>
    </source>
</reference>
<dbReference type="KEGG" id="pory:EJA05_02530"/>
<dbReference type="InterPro" id="IPR031157">
    <property type="entry name" value="G_TR_CS"/>
</dbReference>
<evidence type="ECO:0000256" key="6">
    <source>
        <dbReference type="ARBA" id="ARBA00023134"/>
    </source>
</evidence>
<dbReference type="Pfam" id="PF03764">
    <property type="entry name" value="EFG_IV"/>
    <property type="match status" value="1"/>
</dbReference>
<dbReference type="EMBL" id="CP034338">
    <property type="protein sequence ID" value="AZL66680.1"/>
    <property type="molecule type" value="Genomic_DNA"/>
</dbReference>
<dbReference type="SMART" id="SM00838">
    <property type="entry name" value="EFG_C"/>
    <property type="match status" value="1"/>
</dbReference>
<dbReference type="SUPFAM" id="SSF50447">
    <property type="entry name" value="Translation proteins"/>
    <property type="match status" value="1"/>
</dbReference>
<dbReference type="FunFam" id="2.40.30.10:FF:000006">
    <property type="entry name" value="Elongation factor G"/>
    <property type="match status" value="1"/>
</dbReference>
<dbReference type="InterPro" id="IPR020568">
    <property type="entry name" value="Ribosomal_Su5_D2-typ_SF"/>
</dbReference>
<dbReference type="SUPFAM" id="SSF52540">
    <property type="entry name" value="P-loop containing nucleoside triphosphate hydrolases"/>
    <property type="match status" value="1"/>
</dbReference>
<dbReference type="FunFam" id="3.30.70.240:FF:000001">
    <property type="entry name" value="Elongation factor G"/>
    <property type="match status" value="1"/>
</dbReference>
<feature type="binding site" evidence="8">
    <location>
        <begin position="142"/>
        <end position="145"/>
    </location>
    <ligand>
        <name>GTP</name>
        <dbReference type="ChEBI" id="CHEBI:37565"/>
    </ligand>
</feature>
<dbReference type="PANTHER" id="PTHR43261">
    <property type="entry name" value="TRANSLATION ELONGATION FACTOR G-RELATED"/>
    <property type="match status" value="1"/>
</dbReference>
<feature type="binding site" evidence="8">
    <location>
        <begin position="88"/>
        <end position="92"/>
    </location>
    <ligand>
        <name>GTP</name>
        <dbReference type="ChEBI" id="CHEBI:37565"/>
    </ligand>
</feature>
<dbReference type="SUPFAM" id="SSF54211">
    <property type="entry name" value="Ribosomal protein S5 domain 2-like"/>
    <property type="match status" value="1"/>
</dbReference>
<evidence type="ECO:0000313" key="10">
    <source>
        <dbReference type="EMBL" id="AZL66680.1"/>
    </source>
</evidence>
<protein>
    <recommendedName>
        <fullName evidence="2 8">Elongation factor G</fullName>
        <shortName evidence="8">EF-G</shortName>
    </recommendedName>
</protein>
<proteinExistence type="inferred from homology"/>
<dbReference type="Gene3D" id="2.40.30.10">
    <property type="entry name" value="Translation factors"/>
    <property type="match status" value="1"/>
</dbReference>
<keyword evidence="8" id="KW-0963">Cytoplasm</keyword>
<evidence type="ECO:0000259" key="9">
    <source>
        <dbReference type="PROSITE" id="PS51722"/>
    </source>
</evidence>
<dbReference type="Pfam" id="PF03144">
    <property type="entry name" value="GTP_EFTU_D2"/>
    <property type="match status" value="1"/>
</dbReference>
<dbReference type="Gene3D" id="3.30.230.10">
    <property type="match status" value="1"/>
</dbReference>
<dbReference type="InterPro" id="IPR005225">
    <property type="entry name" value="Small_GTP-bd"/>
</dbReference>
<dbReference type="PROSITE" id="PS51722">
    <property type="entry name" value="G_TR_2"/>
    <property type="match status" value="1"/>
</dbReference>
<dbReference type="CDD" id="cd01434">
    <property type="entry name" value="EFG_mtEFG1_IV"/>
    <property type="match status" value="1"/>
</dbReference>
<evidence type="ECO:0000256" key="8">
    <source>
        <dbReference type="HAMAP-Rule" id="MF_00054"/>
    </source>
</evidence>
<feature type="domain" description="Tr-type G" evidence="9">
    <location>
        <begin position="8"/>
        <end position="290"/>
    </location>
</feature>
<keyword evidence="4 8" id="KW-0251">Elongation factor</keyword>
<feature type="binding site" evidence="8">
    <location>
        <begin position="17"/>
        <end position="24"/>
    </location>
    <ligand>
        <name>GTP</name>
        <dbReference type="ChEBI" id="CHEBI:37565"/>
    </ligand>
</feature>
<evidence type="ECO:0000256" key="5">
    <source>
        <dbReference type="ARBA" id="ARBA00022917"/>
    </source>
</evidence>
<dbReference type="SUPFAM" id="SSF54980">
    <property type="entry name" value="EF-G C-terminal domain-like"/>
    <property type="match status" value="2"/>
</dbReference>
<evidence type="ECO:0000313" key="11">
    <source>
        <dbReference type="Proteomes" id="UP000268230"/>
    </source>
</evidence>
<organism evidence="10 11">
    <name type="scientific">Pseudomonas entomophila</name>
    <dbReference type="NCBI Taxonomy" id="312306"/>
    <lineage>
        <taxon>Bacteria</taxon>
        <taxon>Pseudomonadati</taxon>
        <taxon>Pseudomonadota</taxon>
        <taxon>Gammaproteobacteria</taxon>
        <taxon>Pseudomonadales</taxon>
        <taxon>Pseudomonadaceae</taxon>
        <taxon>Pseudomonas</taxon>
    </lineage>
</organism>
<dbReference type="GO" id="GO:0032790">
    <property type="term" value="P:ribosome disassembly"/>
    <property type="evidence" value="ECO:0007669"/>
    <property type="project" value="TreeGrafter"/>
</dbReference>
<comment type="subcellular location">
    <subcellularLocation>
        <location evidence="8">Cytoplasm</location>
    </subcellularLocation>
</comment>
<dbReference type="PRINTS" id="PR00315">
    <property type="entry name" value="ELONGATNFCT"/>
</dbReference>
<evidence type="ECO:0000256" key="7">
    <source>
        <dbReference type="ARBA" id="ARBA00024731"/>
    </source>
</evidence>
<dbReference type="NCBIfam" id="TIGR00231">
    <property type="entry name" value="small_GTP"/>
    <property type="match status" value="1"/>
</dbReference>
<dbReference type="CDD" id="cd16262">
    <property type="entry name" value="EFG_III"/>
    <property type="match status" value="1"/>
</dbReference>
<dbReference type="InterPro" id="IPR009000">
    <property type="entry name" value="Transl_B-barrel_sf"/>
</dbReference>
<evidence type="ECO:0000256" key="4">
    <source>
        <dbReference type="ARBA" id="ARBA00022768"/>
    </source>
</evidence>
<dbReference type="InterPro" id="IPR005517">
    <property type="entry name" value="Transl_elong_EFG/EF2_IV"/>
</dbReference>
<dbReference type="AlphaFoldDB" id="A0A3Q8TXL1"/>
<comment type="function">
    <text evidence="7 8">Catalyzes the GTP-dependent ribosomal translocation step during translation elongation. During this step, the ribosome changes from the pre-translocational (PRE) to the post-translocational (POST) state as the newly formed A-site-bound peptidyl-tRNA and P-site-bound deacylated tRNA move to the P and E sites, respectively. Catalyzes the coordinated movement of the two tRNA molecules, the mRNA and conformational changes in the ribosome.</text>
</comment>
<dbReference type="Pfam" id="PF00009">
    <property type="entry name" value="GTP_EFTU"/>
    <property type="match status" value="1"/>
</dbReference>
<name>A0A3Q8TXL1_9PSED</name>
<keyword evidence="5 8" id="KW-0648">Protein biosynthesis</keyword>
<dbReference type="InterPro" id="IPR027417">
    <property type="entry name" value="P-loop_NTPase"/>
</dbReference>
<dbReference type="Gene3D" id="3.40.50.300">
    <property type="entry name" value="P-loop containing nucleotide triphosphate hydrolases"/>
    <property type="match status" value="1"/>
</dbReference>
<dbReference type="GO" id="GO:0003746">
    <property type="term" value="F:translation elongation factor activity"/>
    <property type="evidence" value="ECO:0007669"/>
    <property type="project" value="UniProtKB-UniRule"/>
</dbReference>
<dbReference type="InterPro" id="IPR004161">
    <property type="entry name" value="EFTu-like_2"/>
</dbReference>
<keyword evidence="3 8" id="KW-0547">Nucleotide-binding</keyword>
<dbReference type="CDD" id="cd04088">
    <property type="entry name" value="EFG_mtEFG_II"/>
    <property type="match status" value="1"/>
</dbReference>
<dbReference type="FunFam" id="3.30.230.10:FF:000003">
    <property type="entry name" value="Elongation factor G"/>
    <property type="match status" value="1"/>
</dbReference>
<evidence type="ECO:0000256" key="3">
    <source>
        <dbReference type="ARBA" id="ARBA00022741"/>
    </source>
</evidence>
<dbReference type="InterPro" id="IPR000795">
    <property type="entry name" value="T_Tr_GTP-bd_dom"/>
</dbReference>
<dbReference type="InterPro" id="IPR041095">
    <property type="entry name" value="EFG_II"/>
</dbReference>
<evidence type="ECO:0000256" key="2">
    <source>
        <dbReference type="ARBA" id="ARBA00017872"/>
    </source>
</evidence>
<dbReference type="InterPro" id="IPR000640">
    <property type="entry name" value="EFG_V-like"/>
</dbReference>
<dbReference type="Gene3D" id="3.30.70.870">
    <property type="entry name" value="Elongation Factor G (Translational Gtpase), domain 3"/>
    <property type="match status" value="1"/>
</dbReference>
<dbReference type="Pfam" id="PF00679">
    <property type="entry name" value="EFG_C"/>
    <property type="match status" value="1"/>
</dbReference>
<dbReference type="NCBIfam" id="NF009381">
    <property type="entry name" value="PRK12740.1-5"/>
    <property type="match status" value="1"/>
</dbReference>
<dbReference type="Proteomes" id="UP000268230">
    <property type="component" value="Chromosome"/>
</dbReference>
<sequence length="715" mass="78586">MARTTAINRYRNIGICAHVDAGKTTTTERILFYTGLSHKMGEVHDGAATTDWMVQEQERGITITSAAVTTFWKGSRGQYDNYRVNVIDTPGHVDFTIEVERSLRVLDGAVVVFCGTSGVEPQSETVWRQANKYGVPRVVYVNKMDRAGANFLRVIGQIKNRLGHTPVPVQLAIGAEDDFQGQVDLIKMKAIYWNDDDKGTTYREEEIPAELVDLANEWRSNMVEAAAEANEELMNKYLEEGDLSVEDIKAGLRARTLASEIVPAVCGSSFKNKGVPLVLDAVIDFLPAPTEIPAIKGIHPDLIDVPKDEVTAEQYDERPADDNEPFSALAFKIATDPFVGTLTFVRVYSGFLTSGDSVINSVKGKKERVGRMVQMHANQREEIKEVRAGDIAALIGMKDVTTGDTLCNADKPIILERMDFPEPVISLSVEPKTKADQEKMGIALGKLAQEDPSFRVKTDEETGQTIISGMGELHLDILVDRMKREFNVECNVGKPQVSYREKITKSNVEIEGKFVRQSGGRGQFGHCWIRFSEPDVDDKGNITEGLVFSNEVVGGVIPKEFIAPIQKGIEEQMKNGVVAGYPLLGLKATVFDGSYHDVDSNEMAFKIAASMATKQLAQKGGGVVLEPIMKVEVVTPEDYLGDVMGDLSRRRGMIQGNEDSVSGKVITAEVPLGEMFGYATDVRSMSQGRASYSMEFSKYAEAPSNIVEALVKKQG</sequence>
<dbReference type="GO" id="GO:0097216">
    <property type="term" value="F:guanosine tetraphosphate binding"/>
    <property type="evidence" value="ECO:0007669"/>
    <property type="project" value="UniProtKB-ARBA"/>
</dbReference>
<dbReference type="SMART" id="SM00889">
    <property type="entry name" value="EFG_IV"/>
    <property type="match status" value="1"/>
</dbReference>
<keyword evidence="6 8" id="KW-0342">GTP-binding</keyword>
<dbReference type="PANTHER" id="PTHR43261:SF1">
    <property type="entry name" value="RIBOSOME-RELEASING FACTOR 2, MITOCHONDRIAL"/>
    <property type="match status" value="1"/>
</dbReference>
<dbReference type="InterPro" id="IPR004540">
    <property type="entry name" value="Transl_elong_EFG/EF2"/>
</dbReference>
<dbReference type="FunFam" id="3.40.50.300:FF:000029">
    <property type="entry name" value="Elongation factor G"/>
    <property type="match status" value="1"/>
</dbReference>
<dbReference type="Gene3D" id="3.30.70.240">
    <property type="match status" value="1"/>
</dbReference>
<dbReference type="Pfam" id="PF14492">
    <property type="entry name" value="EFG_III"/>
    <property type="match status" value="1"/>
</dbReference>
<dbReference type="InterPro" id="IPR047872">
    <property type="entry name" value="EFG_IV"/>
</dbReference>
<dbReference type="InterPro" id="IPR035649">
    <property type="entry name" value="EFG_V"/>
</dbReference>
<dbReference type="InterPro" id="IPR014721">
    <property type="entry name" value="Ribsml_uS5_D2-typ_fold_subgr"/>
</dbReference>
<gene>
    <name evidence="8 10" type="primary">fusA</name>
    <name evidence="10" type="ORF">EJA05_02530</name>
</gene>